<dbReference type="FunFam" id="3.30.70.270:FF:000001">
    <property type="entry name" value="Diguanylate cyclase domain protein"/>
    <property type="match status" value="1"/>
</dbReference>
<dbReference type="InterPro" id="IPR000160">
    <property type="entry name" value="GGDEF_dom"/>
</dbReference>
<evidence type="ECO:0000256" key="1">
    <source>
        <dbReference type="ARBA" id="ARBA00051114"/>
    </source>
</evidence>
<dbReference type="Pfam" id="PF13426">
    <property type="entry name" value="PAS_9"/>
    <property type="match status" value="2"/>
</dbReference>
<feature type="domain" description="PAS" evidence="2">
    <location>
        <begin position="234"/>
        <end position="303"/>
    </location>
</feature>
<dbReference type="InterPro" id="IPR035919">
    <property type="entry name" value="EAL_sf"/>
</dbReference>
<comment type="catalytic activity">
    <reaction evidence="1">
        <text>3',3'-c-di-GMP + H2O = 5'-phosphoguanylyl(3'-&gt;5')guanosine + H(+)</text>
        <dbReference type="Rhea" id="RHEA:24902"/>
        <dbReference type="ChEBI" id="CHEBI:15377"/>
        <dbReference type="ChEBI" id="CHEBI:15378"/>
        <dbReference type="ChEBI" id="CHEBI:58754"/>
        <dbReference type="ChEBI" id="CHEBI:58805"/>
        <dbReference type="EC" id="3.1.4.52"/>
    </reaction>
    <physiologicalReaction direction="left-to-right" evidence="1">
        <dbReference type="Rhea" id="RHEA:24903"/>
    </physiologicalReaction>
</comment>
<dbReference type="AlphaFoldDB" id="A2SKB6"/>
<dbReference type="InterPro" id="IPR001610">
    <property type="entry name" value="PAC"/>
</dbReference>
<dbReference type="EMBL" id="CP000555">
    <property type="protein sequence ID" value="ABM96005.1"/>
    <property type="molecule type" value="Genomic_DNA"/>
</dbReference>
<dbReference type="eggNOG" id="COG2202">
    <property type="taxonomic scope" value="Bacteria"/>
</dbReference>
<dbReference type="CDD" id="cd00130">
    <property type="entry name" value="PAS"/>
    <property type="match status" value="2"/>
</dbReference>
<feature type="domain" description="PAC" evidence="3">
    <location>
        <begin position="181"/>
        <end position="233"/>
    </location>
</feature>
<sequence length="778" mass="86792">MAIGRDARLLAVNEPLAACTGWHRDAAADGEAWLDRLSAPSRRELLKALDHLDTADRFRLELQFRRPGGEVGWLECDARWNRDTELCLCALHDVSARKRTELALREQTTQLRVLADNVPALIAYYEQQGFRCTFANRHYASALGWTPENILGRTAAEIVGERGWQQIRPYIERVVETRAQVSYERELTDAAGRPQWLEVDVLPNFDDEGELSGAFVRVTDITKHRLAERAVRESEERLAKFMQASAEGILFHRNGTVIDINEPICELTGYTRDEVIGRQTAEFLAPDHLPRAQQALATGAEAAWESVALGRAGERIPVELITRSIMRNGERLRLVIVRDIRERVAAQARIHHLAHHDALTGLPNRAAFGLQLERLTASHRSGDAQIALLFIDLDHFKRINDSLGHLVGDLLLQTVTARITDNLRADDLVARFGGDEFMVLIPGVTDRSVVEQVAGKLLAVIEAPLEAAGRSISVSPSIGVSLFPEHGRTPAELIQHADAAMYMAKARGRANVQFFDPVVASAAYDALVVESQLAQALETGAFELHYQPQLRSGDGRLVGVEALIRWHHPERGLLLPDDFIPVAEERRLMLPIGQWVLREAMRCARRWHAQGLELPISVNLSSMQFQQRGFVDSLAELLRQEQVNGAWLELELTERMLMDDLDEVKATLAQLKALGMRISVDDFGTGYSSLGHLKELPIDKVKIDRSFVQDVPQNADAAAIVQAIVQLGRSLGMTVIAEGVETEAQERFLRELGCEELQGLRIAPPLSEADLQLWASRR</sequence>
<dbReference type="KEGG" id="mpt:Mpe_A3052"/>
<dbReference type="PANTHER" id="PTHR44757:SF2">
    <property type="entry name" value="BIOFILM ARCHITECTURE MAINTENANCE PROTEIN MBAA"/>
    <property type="match status" value="1"/>
</dbReference>
<evidence type="ECO:0000259" key="3">
    <source>
        <dbReference type="PROSITE" id="PS50113"/>
    </source>
</evidence>
<dbReference type="InterPro" id="IPR000700">
    <property type="entry name" value="PAS-assoc_C"/>
</dbReference>
<evidence type="ECO:0000313" key="6">
    <source>
        <dbReference type="EMBL" id="ABM96005.1"/>
    </source>
</evidence>
<dbReference type="SMART" id="SM00267">
    <property type="entry name" value="GGDEF"/>
    <property type="match status" value="1"/>
</dbReference>
<evidence type="ECO:0000259" key="2">
    <source>
        <dbReference type="PROSITE" id="PS50112"/>
    </source>
</evidence>
<dbReference type="SMART" id="SM00086">
    <property type="entry name" value="PAC"/>
    <property type="match status" value="3"/>
</dbReference>
<gene>
    <name evidence="6" type="ordered locus">Mpe_A3052</name>
</gene>
<dbReference type="Gene3D" id="3.20.20.450">
    <property type="entry name" value="EAL domain"/>
    <property type="match status" value="1"/>
</dbReference>
<dbReference type="InterPro" id="IPR001633">
    <property type="entry name" value="EAL_dom"/>
</dbReference>
<feature type="domain" description="EAL" evidence="4">
    <location>
        <begin position="526"/>
        <end position="778"/>
    </location>
</feature>
<evidence type="ECO:0000259" key="4">
    <source>
        <dbReference type="PROSITE" id="PS50883"/>
    </source>
</evidence>
<dbReference type="InterPro" id="IPR029787">
    <property type="entry name" value="Nucleotide_cyclase"/>
</dbReference>
<dbReference type="STRING" id="420662.Mpe_A3052"/>
<dbReference type="Pfam" id="PF08448">
    <property type="entry name" value="PAS_4"/>
    <property type="match status" value="1"/>
</dbReference>
<organism evidence="6 7">
    <name type="scientific">Methylibium petroleiphilum (strain ATCC BAA-1232 / LMG 22953 / PM1)</name>
    <dbReference type="NCBI Taxonomy" id="420662"/>
    <lineage>
        <taxon>Bacteria</taxon>
        <taxon>Pseudomonadati</taxon>
        <taxon>Pseudomonadota</taxon>
        <taxon>Betaproteobacteria</taxon>
        <taxon>Burkholderiales</taxon>
        <taxon>Sphaerotilaceae</taxon>
        <taxon>Methylibium</taxon>
    </lineage>
</organism>
<evidence type="ECO:0000313" key="7">
    <source>
        <dbReference type="Proteomes" id="UP000000366"/>
    </source>
</evidence>
<dbReference type="Gene3D" id="3.30.450.20">
    <property type="entry name" value="PAS domain"/>
    <property type="match status" value="3"/>
</dbReference>
<proteinExistence type="predicted"/>
<dbReference type="PROSITE" id="PS50887">
    <property type="entry name" value="GGDEF"/>
    <property type="match status" value="1"/>
</dbReference>
<dbReference type="NCBIfam" id="TIGR00254">
    <property type="entry name" value="GGDEF"/>
    <property type="match status" value="1"/>
</dbReference>
<dbReference type="SMART" id="SM00052">
    <property type="entry name" value="EAL"/>
    <property type="match status" value="1"/>
</dbReference>
<dbReference type="InterPro" id="IPR052155">
    <property type="entry name" value="Biofilm_reg_signaling"/>
</dbReference>
<dbReference type="Proteomes" id="UP000000366">
    <property type="component" value="Chromosome"/>
</dbReference>
<dbReference type="PANTHER" id="PTHR44757">
    <property type="entry name" value="DIGUANYLATE CYCLASE DGCP"/>
    <property type="match status" value="1"/>
</dbReference>
<feature type="domain" description="GGDEF" evidence="5">
    <location>
        <begin position="384"/>
        <end position="517"/>
    </location>
</feature>
<dbReference type="SUPFAM" id="SSF55785">
    <property type="entry name" value="PYP-like sensor domain (PAS domain)"/>
    <property type="match status" value="3"/>
</dbReference>
<dbReference type="InterPro" id="IPR013656">
    <property type="entry name" value="PAS_4"/>
</dbReference>
<evidence type="ECO:0000259" key="5">
    <source>
        <dbReference type="PROSITE" id="PS50887"/>
    </source>
</evidence>
<feature type="domain" description="PAS" evidence="2">
    <location>
        <begin position="107"/>
        <end position="178"/>
    </location>
</feature>
<dbReference type="SMART" id="SM00091">
    <property type="entry name" value="PAS"/>
    <property type="match status" value="2"/>
</dbReference>
<dbReference type="GO" id="GO:0071732">
    <property type="term" value="P:cellular response to nitric oxide"/>
    <property type="evidence" value="ECO:0007669"/>
    <property type="project" value="UniProtKB-ARBA"/>
</dbReference>
<dbReference type="InterPro" id="IPR035965">
    <property type="entry name" value="PAS-like_dom_sf"/>
</dbReference>
<dbReference type="FunFam" id="3.20.20.450:FF:000001">
    <property type="entry name" value="Cyclic di-GMP phosphodiesterase yahA"/>
    <property type="match status" value="1"/>
</dbReference>
<dbReference type="Gene3D" id="3.30.70.270">
    <property type="match status" value="1"/>
</dbReference>
<dbReference type="InterPro" id="IPR043128">
    <property type="entry name" value="Rev_trsase/Diguanyl_cyclase"/>
</dbReference>
<dbReference type="PROSITE" id="PS50883">
    <property type="entry name" value="EAL"/>
    <property type="match status" value="1"/>
</dbReference>
<dbReference type="InterPro" id="IPR000014">
    <property type="entry name" value="PAS"/>
</dbReference>
<keyword evidence="7" id="KW-1185">Reference proteome</keyword>
<dbReference type="eggNOG" id="COG5001">
    <property type="taxonomic scope" value="Bacteria"/>
</dbReference>
<dbReference type="PROSITE" id="PS50112">
    <property type="entry name" value="PAS"/>
    <property type="match status" value="2"/>
</dbReference>
<name>A2SKB6_METPP</name>
<dbReference type="PROSITE" id="PS50113">
    <property type="entry name" value="PAC"/>
    <property type="match status" value="1"/>
</dbReference>
<dbReference type="NCBIfam" id="TIGR00229">
    <property type="entry name" value="sensory_box"/>
    <property type="match status" value="2"/>
</dbReference>
<dbReference type="CDD" id="cd01948">
    <property type="entry name" value="EAL"/>
    <property type="match status" value="1"/>
</dbReference>
<dbReference type="Pfam" id="PF00990">
    <property type="entry name" value="GGDEF"/>
    <property type="match status" value="1"/>
</dbReference>
<dbReference type="SUPFAM" id="SSF141868">
    <property type="entry name" value="EAL domain-like"/>
    <property type="match status" value="1"/>
</dbReference>
<reference evidence="6 7" key="1">
    <citation type="journal article" date="2007" name="J. Bacteriol.">
        <title>Whole-genome analysis of the methyl tert-butyl ether-degrading beta-proteobacterium Methylibium petroleiphilum PM1.</title>
        <authorList>
            <person name="Kane S.R."/>
            <person name="Chakicherla A.Y."/>
            <person name="Chain P.S.G."/>
            <person name="Schmidt R."/>
            <person name="Shin M.W."/>
            <person name="Legler T.C."/>
            <person name="Scow K.M."/>
            <person name="Larimer F.W."/>
            <person name="Lucas S.M."/>
            <person name="Richardson P.M."/>
            <person name="Hristova K.R."/>
        </authorList>
    </citation>
    <scope>NUCLEOTIDE SEQUENCE [LARGE SCALE GENOMIC DNA]</scope>
    <source>
        <strain evidence="7">ATCC BAA-1232 / LMG 22953 / PM1</strain>
    </source>
</reference>
<dbReference type="SUPFAM" id="SSF55073">
    <property type="entry name" value="Nucleotide cyclase"/>
    <property type="match status" value="1"/>
</dbReference>
<dbReference type="CDD" id="cd01949">
    <property type="entry name" value="GGDEF"/>
    <property type="match status" value="1"/>
</dbReference>
<dbReference type="HOGENOM" id="CLU_000445_70_20_4"/>
<protein>
    <submittedName>
        <fullName evidence="6">Diguanylate cyclase/phosphodiesterase with PAS/PAC sensor(S)</fullName>
    </submittedName>
</protein>
<dbReference type="Pfam" id="PF00563">
    <property type="entry name" value="EAL"/>
    <property type="match status" value="1"/>
</dbReference>
<accession>A2SKB6</accession>
<dbReference type="GO" id="GO:0071111">
    <property type="term" value="F:cyclic-guanylate-specific phosphodiesterase activity"/>
    <property type="evidence" value="ECO:0007669"/>
    <property type="project" value="UniProtKB-EC"/>
</dbReference>